<dbReference type="STRING" id="716816.BST96_18680"/>
<dbReference type="RefSeq" id="WP_085760600.1">
    <property type="nucleotide sequence ID" value="NZ_CP019343.1"/>
</dbReference>
<accession>A0A1X9NEP2</accession>
<reference evidence="1 2" key="1">
    <citation type="submission" date="2016-11" db="EMBL/GenBank/DDBJ databases">
        <title>Trade-off between light-utilization and light-protection in marine flavobacteria.</title>
        <authorList>
            <person name="Kumagai Y."/>
        </authorList>
    </citation>
    <scope>NUCLEOTIDE SEQUENCE [LARGE SCALE GENOMIC DNA]</scope>
    <source>
        <strain evidence="1 2">NBRC 107125</strain>
    </source>
</reference>
<evidence type="ECO:0000313" key="1">
    <source>
        <dbReference type="EMBL" id="ARN76500.1"/>
    </source>
</evidence>
<sequence length="269" mass="30192">MQNQLGEGEGEQVSYHLPIGDELVPLNPLIGQSIKLTYSGVINCAHCGRKTKKSFNQGYCYPCFTKLAQCDSCIMSPEKCHYHAGTCRQPEWGDEFCMTDHFVYLANSSGVKVGITRGSQIPIRWMDQGAIQALPIFRVSTRQQSGLVEVVFKNHVADKTNWRKMLKGEVDRIDLEQRRDELFEACKDEITALQDEYGVQSIQAISDAEPVSIQYPVLEFPTKVTSLNFDKQPEISGVLKGIKGQYLIMDTGVLNIRKFGGYHIEFTAG</sequence>
<dbReference type="Pfam" id="PF10977">
    <property type="entry name" value="DUF2797"/>
    <property type="match status" value="1"/>
</dbReference>
<evidence type="ECO:0000313" key="2">
    <source>
        <dbReference type="Proteomes" id="UP000193450"/>
    </source>
</evidence>
<protein>
    <recommendedName>
        <fullName evidence="3">DUF2797 domain-containing protein</fullName>
    </recommendedName>
</protein>
<evidence type="ECO:0008006" key="3">
    <source>
        <dbReference type="Google" id="ProtNLM"/>
    </source>
</evidence>
<dbReference type="Proteomes" id="UP000193450">
    <property type="component" value="Chromosome"/>
</dbReference>
<keyword evidence="2" id="KW-1185">Reference proteome</keyword>
<dbReference type="InterPro" id="IPR021246">
    <property type="entry name" value="DUF2797"/>
</dbReference>
<proteinExistence type="predicted"/>
<organism evidence="1 2">
    <name type="scientific">Oceanicoccus sagamiensis</name>
    <dbReference type="NCBI Taxonomy" id="716816"/>
    <lineage>
        <taxon>Bacteria</taxon>
        <taxon>Pseudomonadati</taxon>
        <taxon>Pseudomonadota</taxon>
        <taxon>Gammaproteobacteria</taxon>
        <taxon>Cellvibrionales</taxon>
        <taxon>Spongiibacteraceae</taxon>
        <taxon>Oceanicoccus</taxon>
    </lineage>
</organism>
<dbReference type="OrthoDB" id="9775734at2"/>
<dbReference type="EMBL" id="CP019343">
    <property type="protein sequence ID" value="ARN76500.1"/>
    <property type="molecule type" value="Genomic_DNA"/>
</dbReference>
<gene>
    <name evidence="1" type="ORF">BST96_18680</name>
</gene>
<dbReference type="KEGG" id="osg:BST96_18680"/>
<dbReference type="AlphaFoldDB" id="A0A1X9NEP2"/>
<name>A0A1X9NEP2_9GAMM</name>